<evidence type="ECO:0000313" key="1">
    <source>
        <dbReference type="EMBL" id="CEM26896.1"/>
    </source>
</evidence>
<sequence>MTAVLPDDCVLAMLDMEDSPKDVFFSLLEEEGSLTRGRDLTGLQDLVNFLEEIQQETVEERDSQVFRKEKVGRLVLSTISRLYKNYVLMVHEASLRPLTSDQSSDPKFNGLLYAIMADRRKEIKEASCPYLYVKQTTEELQALRSMTAVPPDNCVLAMLDMEDGPKGAFFSLLEKESSLTRGRDLTGLQDFVNFLEEIQ</sequence>
<gene>
    <name evidence="1" type="ORF">Cvel_4508</name>
</gene>
<name>A0A0G4GC75_9ALVE</name>
<dbReference type="AlphaFoldDB" id="A0A0G4GC75"/>
<reference evidence="1" key="1">
    <citation type="submission" date="2014-11" db="EMBL/GenBank/DDBJ databases">
        <authorList>
            <person name="Otto D Thomas"/>
            <person name="Naeem Raeece"/>
        </authorList>
    </citation>
    <scope>NUCLEOTIDE SEQUENCE</scope>
</reference>
<protein>
    <submittedName>
        <fullName evidence="1">Uncharacterized protein</fullName>
    </submittedName>
</protein>
<proteinExistence type="predicted"/>
<accession>A0A0G4GC75</accession>
<dbReference type="VEuPathDB" id="CryptoDB:Cvel_4508"/>
<dbReference type="EMBL" id="CDMZ01001081">
    <property type="protein sequence ID" value="CEM26896.1"/>
    <property type="molecule type" value="Genomic_DNA"/>
</dbReference>
<organism evidence="1">
    <name type="scientific">Chromera velia CCMP2878</name>
    <dbReference type="NCBI Taxonomy" id="1169474"/>
    <lineage>
        <taxon>Eukaryota</taxon>
        <taxon>Sar</taxon>
        <taxon>Alveolata</taxon>
        <taxon>Colpodellida</taxon>
        <taxon>Chromeraceae</taxon>
        <taxon>Chromera</taxon>
    </lineage>
</organism>